<dbReference type="Proteomes" id="UP000520011">
    <property type="component" value="Unassembled WGS sequence"/>
</dbReference>
<sequence>MKQVIKQGMRQGMKYLVQTMARKGMSVKDIANVTDLAEEEVQQLLEQ</sequence>
<dbReference type="Gene3D" id="1.10.10.60">
    <property type="entry name" value="Homeodomain-like"/>
    <property type="match status" value="1"/>
</dbReference>
<protein>
    <submittedName>
        <fullName evidence="1">Transposase-like protein</fullName>
    </submittedName>
</protein>
<dbReference type="EMBL" id="JACHEP010000028">
    <property type="protein sequence ID" value="MBB5326108.1"/>
    <property type="molecule type" value="Genomic_DNA"/>
</dbReference>
<keyword evidence="2" id="KW-1185">Reference proteome</keyword>
<evidence type="ECO:0000313" key="2">
    <source>
        <dbReference type="Proteomes" id="UP000520011"/>
    </source>
</evidence>
<name>A0A7W8ISY6_9BACL</name>
<reference evidence="1 2" key="1">
    <citation type="submission" date="2020-08" db="EMBL/GenBank/DDBJ databases">
        <title>Genomic Encyclopedia of Type Strains, Phase IV (KMG-IV): sequencing the most valuable type-strain genomes for metagenomic binning, comparative biology and taxonomic classification.</title>
        <authorList>
            <person name="Goeker M."/>
        </authorList>
    </citation>
    <scope>NUCLEOTIDE SEQUENCE [LARGE SCALE GENOMIC DNA]</scope>
    <source>
        <strain evidence="1 2">DSM 16325</strain>
    </source>
</reference>
<comment type="caution">
    <text evidence="1">The sequence shown here is derived from an EMBL/GenBank/DDBJ whole genome shotgun (WGS) entry which is preliminary data.</text>
</comment>
<gene>
    <name evidence="1" type="ORF">HNQ34_003226</name>
</gene>
<accession>A0A7W8ISY6</accession>
<dbReference type="AlphaFoldDB" id="A0A7W8ISY6"/>
<evidence type="ECO:0000313" key="1">
    <source>
        <dbReference type="EMBL" id="MBB5326108.1"/>
    </source>
</evidence>
<organism evidence="1 2">
    <name type="scientific">Anoxybacteroides tepidamans</name>
    <dbReference type="NCBI Taxonomy" id="265948"/>
    <lineage>
        <taxon>Bacteria</taxon>
        <taxon>Bacillati</taxon>
        <taxon>Bacillota</taxon>
        <taxon>Bacilli</taxon>
        <taxon>Bacillales</taxon>
        <taxon>Anoxybacillaceae</taxon>
        <taxon>Anoxybacteroides</taxon>
    </lineage>
</organism>
<proteinExistence type="predicted"/>